<evidence type="ECO:0000313" key="1">
    <source>
        <dbReference type="EMBL" id="OHT03841.1"/>
    </source>
</evidence>
<name>A0A1J4JXG2_9EUKA</name>
<dbReference type="RefSeq" id="XP_068356977.1">
    <property type="nucleotide sequence ID" value="XM_068490163.1"/>
</dbReference>
<dbReference type="AlphaFoldDB" id="A0A1J4JXG2"/>
<sequence length="167" mass="20540">MPPRKKVPRIIWEMFIFWTPKEAKEYVGFTESQQDSYDVYKYLKARGRVPTTMYDEIVSRQMVVNPKKKKFTLKQFRVIFKELKENTHDVRIKNRTHLVLRNEKMMKIFLEDFKDDIRLIFSQLVFNGTHWVKENIINDFYDSEYNDSPFFDVYSEYYANDEFDFEY</sequence>
<keyword evidence="2" id="KW-1185">Reference proteome</keyword>
<reference evidence="1" key="1">
    <citation type="submission" date="2016-10" db="EMBL/GenBank/DDBJ databases">
        <authorList>
            <person name="Benchimol M."/>
            <person name="Almeida L.G."/>
            <person name="Vasconcelos A.T."/>
            <person name="Perreira-Neves A."/>
            <person name="Rosa I.A."/>
            <person name="Tasca T."/>
            <person name="Bogo M.R."/>
            <person name="de Souza W."/>
        </authorList>
    </citation>
    <scope>NUCLEOTIDE SEQUENCE [LARGE SCALE GENOMIC DNA]</scope>
    <source>
        <strain evidence="1">K</strain>
    </source>
</reference>
<accession>A0A1J4JXG2</accession>
<dbReference type="Proteomes" id="UP000179807">
    <property type="component" value="Unassembled WGS sequence"/>
</dbReference>
<dbReference type="GeneID" id="94824867"/>
<comment type="caution">
    <text evidence="1">The sequence shown here is derived from an EMBL/GenBank/DDBJ whole genome shotgun (WGS) entry which is preliminary data.</text>
</comment>
<protein>
    <submittedName>
        <fullName evidence="1">Uncharacterized protein</fullName>
    </submittedName>
</protein>
<evidence type="ECO:0000313" key="2">
    <source>
        <dbReference type="Proteomes" id="UP000179807"/>
    </source>
</evidence>
<dbReference type="VEuPathDB" id="TrichDB:TRFO_01550"/>
<organism evidence="1 2">
    <name type="scientific">Tritrichomonas foetus</name>
    <dbReference type="NCBI Taxonomy" id="1144522"/>
    <lineage>
        <taxon>Eukaryota</taxon>
        <taxon>Metamonada</taxon>
        <taxon>Parabasalia</taxon>
        <taxon>Tritrichomonadida</taxon>
        <taxon>Tritrichomonadidae</taxon>
        <taxon>Tritrichomonas</taxon>
    </lineage>
</organism>
<gene>
    <name evidence="1" type="ORF">TRFO_01550</name>
</gene>
<proteinExistence type="predicted"/>
<dbReference type="EMBL" id="MLAK01000815">
    <property type="protein sequence ID" value="OHT03841.1"/>
    <property type="molecule type" value="Genomic_DNA"/>
</dbReference>